<sequence length="157" mass="17195">MFNRIPLLRSMIVAPALCFLLGTNANTQAGDPHNGRPVSVNQIHNQKHEKGIVGISRAFRNWTSRCYFPVYRCYGYYSPIQTQWYYWYAPFNQYLPVSLIATYPPVSTLNTAILPGNSTGLTLPPGAISGPATGTAILPSAPEVKASSKQSASSDKE</sequence>
<evidence type="ECO:0000313" key="4">
    <source>
        <dbReference type="Proteomes" id="UP000676194"/>
    </source>
</evidence>
<organism evidence="3 4">
    <name type="scientific">Telmatocola sphagniphila</name>
    <dbReference type="NCBI Taxonomy" id="1123043"/>
    <lineage>
        <taxon>Bacteria</taxon>
        <taxon>Pseudomonadati</taxon>
        <taxon>Planctomycetota</taxon>
        <taxon>Planctomycetia</taxon>
        <taxon>Gemmatales</taxon>
        <taxon>Gemmataceae</taxon>
    </lineage>
</organism>
<keyword evidence="4" id="KW-1185">Reference proteome</keyword>
<dbReference type="Proteomes" id="UP000676194">
    <property type="component" value="Chromosome"/>
</dbReference>
<protein>
    <recommendedName>
        <fullName evidence="5">Kappa-casein</fullName>
    </recommendedName>
</protein>
<dbReference type="KEGG" id="tsph:KIH39_08880"/>
<evidence type="ECO:0008006" key="5">
    <source>
        <dbReference type="Google" id="ProtNLM"/>
    </source>
</evidence>
<dbReference type="AlphaFoldDB" id="A0A8E6B8U6"/>
<reference evidence="3" key="1">
    <citation type="submission" date="2021-05" db="EMBL/GenBank/DDBJ databases">
        <title>Complete genome sequence of the cellulolytic planctomycete Telmatocola sphagniphila SP2T and characterization of the first cellulase from planctomycetes.</title>
        <authorList>
            <person name="Rakitin A.L."/>
            <person name="Beletsky A.V."/>
            <person name="Naumoff D.G."/>
            <person name="Kulichevskaya I.S."/>
            <person name="Mardanov A.V."/>
            <person name="Ravin N.V."/>
            <person name="Dedysh S.N."/>
        </authorList>
    </citation>
    <scope>NUCLEOTIDE SEQUENCE</scope>
    <source>
        <strain evidence="3">SP2T</strain>
    </source>
</reference>
<accession>A0A8E6B8U6</accession>
<dbReference type="EMBL" id="CP074694">
    <property type="protein sequence ID" value="QVL34002.1"/>
    <property type="molecule type" value="Genomic_DNA"/>
</dbReference>
<dbReference type="RefSeq" id="WP_213498978.1">
    <property type="nucleotide sequence ID" value="NZ_CP074694.1"/>
</dbReference>
<name>A0A8E6B8U6_9BACT</name>
<feature type="region of interest" description="Disordered" evidence="1">
    <location>
        <begin position="133"/>
        <end position="157"/>
    </location>
</feature>
<evidence type="ECO:0000256" key="1">
    <source>
        <dbReference type="SAM" id="MobiDB-lite"/>
    </source>
</evidence>
<keyword evidence="2" id="KW-0732">Signal</keyword>
<feature type="signal peptide" evidence="2">
    <location>
        <begin position="1"/>
        <end position="29"/>
    </location>
</feature>
<evidence type="ECO:0000256" key="2">
    <source>
        <dbReference type="SAM" id="SignalP"/>
    </source>
</evidence>
<feature type="compositionally biased region" description="Low complexity" evidence="1">
    <location>
        <begin position="145"/>
        <end position="157"/>
    </location>
</feature>
<feature type="chain" id="PRO_5034953098" description="Kappa-casein" evidence="2">
    <location>
        <begin position="30"/>
        <end position="157"/>
    </location>
</feature>
<evidence type="ECO:0000313" key="3">
    <source>
        <dbReference type="EMBL" id="QVL34002.1"/>
    </source>
</evidence>
<proteinExistence type="predicted"/>
<gene>
    <name evidence="3" type="ORF">KIH39_08880</name>
</gene>